<name>A0A0U0ZRZ1_9MYCO</name>
<evidence type="ECO:0000256" key="2">
    <source>
        <dbReference type="ARBA" id="ARBA00023125"/>
    </source>
</evidence>
<dbReference type="SUPFAM" id="SSF46689">
    <property type="entry name" value="Homeodomain-like"/>
    <property type="match status" value="1"/>
</dbReference>
<protein>
    <submittedName>
        <fullName evidence="6">TetR family transcriptional regulator</fullName>
    </submittedName>
</protein>
<dbReference type="EMBL" id="CSWP01000006">
    <property type="protein sequence ID" value="CPV60875.1"/>
    <property type="molecule type" value="Genomic_DNA"/>
</dbReference>
<dbReference type="InterPro" id="IPR050109">
    <property type="entry name" value="HTH-type_TetR-like_transc_reg"/>
</dbReference>
<evidence type="ECO:0000259" key="5">
    <source>
        <dbReference type="PROSITE" id="PS50977"/>
    </source>
</evidence>
<dbReference type="Gene3D" id="1.10.10.60">
    <property type="entry name" value="Homeodomain-like"/>
    <property type="match status" value="1"/>
</dbReference>
<evidence type="ECO:0000256" key="4">
    <source>
        <dbReference type="PROSITE-ProRule" id="PRU00335"/>
    </source>
</evidence>
<keyword evidence="3" id="KW-0804">Transcription</keyword>
<gene>
    <name evidence="6" type="ORF">ERS075579_03291</name>
</gene>
<dbReference type="InterPro" id="IPR036271">
    <property type="entry name" value="Tet_transcr_reg_TetR-rel_C_sf"/>
</dbReference>
<keyword evidence="2 4" id="KW-0238">DNA-binding</keyword>
<dbReference type="GO" id="GO:0003700">
    <property type="term" value="F:DNA-binding transcription factor activity"/>
    <property type="evidence" value="ECO:0007669"/>
    <property type="project" value="TreeGrafter"/>
</dbReference>
<accession>A0A0U0ZRZ1</accession>
<dbReference type="InterPro" id="IPR009057">
    <property type="entry name" value="Homeodomain-like_sf"/>
</dbReference>
<feature type="domain" description="HTH tetR-type" evidence="5">
    <location>
        <begin position="17"/>
        <end position="79"/>
    </location>
</feature>
<dbReference type="InterPro" id="IPR001647">
    <property type="entry name" value="HTH_TetR"/>
</dbReference>
<keyword evidence="1" id="KW-0805">Transcription regulation</keyword>
<dbReference type="PANTHER" id="PTHR30055:SF234">
    <property type="entry name" value="HTH-TYPE TRANSCRIPTIONAL REGULATOR BETI"/>
    <property type="match status" value="1"/>
</dbReference>
<dbReference type="SUPFAM" id="SSF48498">
    <property type="entry name" value="Tetracyclin repressor-like, C-terminal domain"/>
    <property type="match status" value="1"/>
</dbReference>
<dbReference type="Gene3D" id="1.10.357.10">
    <property type="entry name" value="Tetracycline Repressor, domain 2"/>
    <property type="match status" value="1"/>
</dbReference>
<proteinExistence type="predicted"/>
<dbReference type="PANTHER" id="PTHR30055">
    <property type="entry name" value="HTH-TYPE TRANSCRIPTIONAL REGULATOR RUTR"/>
    <property type="match status" value="1"/>
</dbReference>
<evidence type="ECO:0000313" key="7">
    <source>
        <dbReference type="Proteomes" id="UP000045782"/>
    </source>
</evidence>
<dbReference type="PROSITE" id="PS50977">
    <property type="entry name" value="HTH_TETR_2"/>
    <property type="match status" value="1"/>
</dbReference>
<evidence type="ECO:0000313" key="6">
    <source>
        <dbReference type="EMBL" id="CPV60875.1"/>
    </source>
</evidence>
<reference evidence="6 7" key="1">
    <citation type="submission" date="2015-03" db="EMBL/GenBank/DDBJ databases">
        <authorList>
            <person name="Murphy D."/>
        </authorList>
    </citation>
    <scope>NUCLEOTIDE SEQUENCE [LARGE SCALE GENOMIC DNA]</scope>
    <source>
        <strain evidence="6 7">PAP088</strain>
    </source>
</reference>
<dbReference type="Proteomes" id="UP000045782">
    <property type="component" value="Unassembled WGS sequence"/>
</dbReference>
<dbReference type="PROSITE" id="PS51257">
    <property type="entry name" value="PROKAR_LIPOPROTEIN"/>
    <property type="match status" value="1"/>
</dbReference>
<feature type="DNA-binding region" description="H-T-H motif" evidence="4">
    <location>
        <begin position="42"/>
        <end position="61"/>
    </location>
</feature>
<dbReference type="AlphaFoldDB" id="A0A0U0ZRZ1"/>
<dbReference type="Pfam" id="PF00440">
    <property type="entry name" value="TetR_N"/>
    <property type="match status" value="1"/>
</dbReference>
<evidence type="ECO:0000256" key="3">
    <source>
        <dbReference type="ARBA" id="ARBA00023163"/>
    </source>
</evidence>
<dbReference type="GO" id="GO:0000976">
    <property type="term" value="F:transcription cis-regulatory region binding"/>
    <property type="evidence" value="ECO:0007669"/>
    <property type="project" value="TreeGrafter"/>
</dbReference>
<organism evidence="6 7">
    <name type="scientific">Mycobacteroides abscessus</name>
    <dbReference type="NCBI Taxonomy" id="36809"/>
    <lineage>
        <taxon>Bacteria</taxon>
        <taxon>Bacillati</taxon>
        <taxon>Actinomycetota</taxon>
        <taxon>Actinomycetes</taxon>
        <taxon>Mycobacteriales</taxon>
        <taxon>Mycobacteriaceae</taxon>
        <taxon>Mycobacteroides</taxon>
    </lineage>
</organism>
<sequence>MSKQARRRLPNRAARRNDTLAALAVAAASCIDQPESTFAALTVDRLARQAGISRASFYLYFEDKAELVRAWNGDLDEQVNTVLAQWWPTKPPYPSALRRMLGQLANLYRENRAVLTAIQEMTPHDPLLRQARADSFADKCAALDRHIARGQHDGWCPDSLQPAMTAAWVISMLERVLQHVIPNCHDATSLLDTGADIVWRTLYQP</sequence>
<evidence type="ECO:0000256" key="1">
    <source>
        <dbReference type="ARBA" id="ARBA00023015"/>
    </source>
</evidence>